<sequence length="317" mass="34663">MTLSTDELILKATGSTSSAQLQALIPQIWASVIERNLRLRAVFQQSVVENTDLLAPEAGDQVYIPILPDLAALGTLTEGTDITLTQLNNASSIILKPTEVGMAVEVTRKALDRLKYDGIAEVMDRLSYSMSLNIEGRFAALFNATVPGTATKLSALYANNKATATITTTDTFSDQLILNAVAALEQANNVPFDDGYYRLYISPTQYAALMMDQNTRQDLRYAAPDRLLTGEKGALHGCRVVVTNYIQNTAEGSAGAVPVQNAMLLAPRWAAIAWKRRPQPIIDPTLYDMGRRRRFGILADYDAELIHAERALVLKSA</sequence>
<evidence type="ECO:0008006" key="3">
    <source>
        <dbReference type="Google" id="ProtNLM"/>
    </source>
</evidence>
<dbReference type="Proteomes" id="UP000654345">
    <property type="component" value="Unassembled WGS sequence"/>
</dbReference>
<keyword evidence="2" id="KW-1185">Reference proteome</keyword>
<dbReference type="RefSeq" id="WP_201372099.1">
    <property type="nucleotide sequence ID" value="NZ_BNJG01000001.1"/>
</dbReference>
<dbReference type="EMBL" id="BNJG01000001">
    <property type="protein sequence ID" value="GHO55522.1"/>
    <property type="molecule type" value="Genomic_DNA"/>
</dbReference>
<name>A0ABQ3US58_9CHLR</name>
<organism evidence="1 2">
    <name type="scientific">Ktedonobacter robiniae</name>
    <dbReference type="NCBI Taxonomy" id="2778365"/>
    <lineage>
        <taxon>Bacteria</taxon>
        <taxon>Bacillati</taxon>
        <taxon>Chloroflexota</taxon>
        <taxon>Ktedonobacteria</taxon>
        <taxon>Ktedonobacterales</taxon>
        <taxon>Ktedonobacteraceae</taxon>
        <taxon>Ktedonobacter</taxon>
    </lineage>
</organism>
<protein>
    <recommendedName>
        <fullName evidence="3">Phage major capsid protein</fullName>
    </recommendedName>
</protein>
<evidence type="ECO:0000313" key="2">
    <source>
        <dbReference type="Proteomes" id="UP000654345"/>
    </source>
</evidence>
<gene>
    <name evidence="1" type="ORF">KSB_39970</name>
</gene>
<comment type="caution">
    <text evidence="1">The sequence shown here is derived from an EMBL/GenBank/DDBJ whole genome shotgun (WGS) entry which is preliminary data.</text>
</comment>
<dbReference type="Pfam" id="PF25209">
    <property type="entry name" value="Phage_capsid_4"/>
    <property type="match status" value="1"/>
</dbReference>
<reference evidence="1 2" key="1">
    <citation type="journal article" date="2021" name="Int. J. Syst. Evol. Microbiol.">
        <title>Reticulibacter mediterranei gen. nov., sp. nov., within the new family Reticulibacteraceae fam. nov., and Ktedonospora formicarum gen. nov., sp. nov., Ktedonobacter robiniae sp. nov., Dictyobacter formicarum sp. nov. and Dictyobacter arantiisoli sp. nov., belonging to the class Ktedonobacteria.</title>
        <authorList>
            <person name="Yabe S."/>
            <person name="Zheng Y."/>
            <person name="Wang C.M."/>
            <person name="Sakai Y."/>
            <person name="Abe K."/>
            <person name="Yokota A."/>
            <person name="Donadio S."/>
            <person name="Cavaletti L."/>
            <person name="Monciardini P."/>
        </authorList>
    </citation>
    <scope>NUCLEOTIDE SEQUENCE [LARGE SCALE GENOMIC DNA]</scope>
    <source>
        <strain evidence="1 2">SOSP1-30</strain>
    </source>
</reference>
<accession>A0ABQ3US58</accession>
<dbReference type="SUPFAM" id="SSF56563">
    <property type="entry name" value="Major capsid protein gp5"/>
    <property type="match status" value="1"/>
</dbReference>
<proteinExistence type="predicted"/>
<evidence type="ECO:0000313" key="1">
    <source>
        <dbReference type="EMBL" id="GHO55522.1"/>
    </source>
</evidence>